<feature type="site" description="Important for substrate specificity" evidence="3">
    <location>
        <position position="80"/>
    </location>
</feature>
<accession>A0ABT2UFK7</accession>
<evidence type="ECO:0000256" key="3">
    <source>
        <dbReference type="HAMAP-Rule" id="MF_00528"/>
    </source>
</evidence>
<evidence type="ECO:0000256" key="1">
    <source>
        <dbReference type="ARBA" id="ARBA00001968"/>
    </source>
</evidence>
<keyword evidence="3" id="KW-0546">Nucleotide metabolism</keyword>
<dbReference type="NCBIfam" id="TIGR00172">
    <property type="entry name" value="maf"/>
    <property type="match status" value="1"/>
</dbReference>
<dbReference type="Proteomes" id="UP001652445">
    <property type="component" value="Unassembled WGS sequence"/>
</dbReference>
<organism evidence="4 5">
    <name type="scientific">Paenibacillus baimaensis</name>
    <dbReference type="NCBI Taxonomy" id="2982185"/>
    <lineage>
        <taxon>Bacteria</taxon>
        <taxon>Bacillati</taxon>
        <taxon>Bacillota</taxon>
        <taxon>Bacilli</taxon>
        <taxon>Bacillales</taxon>
        <taxon>Paenibacillaceae</taxon>
        <taxon>Paenibacillus</taxon>
    </lineage>
</organism>
<comment type="caution">
    <text evidence="4">The sequence shown here is derived from an EMBL/GenBank/DDBJ whole genome shotgun (WGS) entry which is preliminary data.</text>
</comment>
<evidence type="ECO:0000313" key="4">
    <source>
        <dbReference type="EMBL" id="MCU6793426.1"/>
    </source>
</evidence>
<feature type="site" description="Important for substrate specificity" evidence="3">
    <location>
        <position position="17"/>
    </location>
</feature>
<proteinExistence type="inferred from homology"/>
<feature type="active site" description="Proton acceptor" evidence="3">
    <location>
        <position position="79"/>
    </location>
</feature>
<evidence type="ECO:0000256" key="2">
    <source>
        <dbReference type="ARBA" id="ARBA00022801"/>
    </source>
</evidence>
<dbReference type="EC" id="3.6.1.9" evidence="3"/>
<feature type="site" description="Important for substrate specificity" evidence="3">
    <location>
        <position position="164"/>
    </location>
</feature>
<gene>
    <name evidence="4" type="ORF">OB236_15065</name>
</gene>
<dbReference type="RefSeq" id="WP_262684707.1">
    <property type="nucleotide sequence ID" value="NZ_JAOQIO010000050.1"/>
</dbReference>
<dbReference type="PIRSF" id="PIRSF006305">
    <property type="entry name" value="Maf"/>
    <property type="match status" value="1"/>
</dbReference>
<comment type="catalytic activity">
    <reaction evidence="3">
        <text>dTTP + H2O = dTMP + diphosphate + H(+)</text>
        <dbReference type="Rhea" id="RHEA:28534"/>
        <dbReference type="ChEBI" id="CHEBI:15377"/>
        <dbReference type="ChEBI" id="CHEBI:15378"/>
        <dbReference type="ChEBI" id="CHEBI:33019"/>
        <dbReference type="ChEBI" id="CHEBI:37568"/>
        <dbReference type="ChEBI" id="CHEBI:63528"/>
        <dbReference type="EC" id="3.6.1.9"/>
    </reaction>
</comment>
<dbReference type="Pfam" id="PF02545">
    <property type="entry name" value="Maf"/>
    <property type="match status" value="1"/>
</dbReference>
<dbReference type="PANTHER" id="PTHR43213:SF5">
    <property type="entry name" value="BIFUNCTIONAL DTTP_UTP PYROPHOSPHATASE_METHYLTRANSFERASE PROTEIN-RELATED"/>
    <property type="match status" value="1"/>
</dbReference>
<comment type="cofactor">
    <cofactor evidence="1 3">
        <name>a divalent metal cation</name>
        <dbReference type="ChEBI" id="CHEBI:60240"/>
    </cofactor>
</comment>
<dbReference type="Gene3D" id="3.90.950.10">
    <property type="match status" value="1"/>
</dbReference>
<comment type="catalytic activity">
    <reaction evidence="3">
        <text>UTP + H2O = UMP + diphosphate + H(+)</text>
        <dbReference type="Rhea" id="RHEA:29395"/>
        <dbReference type="ChEBI" id="CHEBI:15377"/>
        <dbReference type="ChEBI" id="CHEBI:15378"/>
        <dbReference type="ChEBI" id="CHEBI:33019"/>
        <dbReference type="ChEBI" id="CHEBI:46398"/>
        <dbReference type="ChEBI" id="CHEBI:57865"/>
        <dbReference type="EC" id="3.6.1.9"/>
    </reaction>
</comment>
<evidence type="ECO:0000313" key="5">
    <source>
        <dbReference type="Proteomes" id="UP001652445"/>
    </source>
</evidence>
<dbReference type="InterPro" id="IPR003697">
    <property type="entry name" value="Maf-like"/>
</dbReference>
<comment type="subcellular location">
    <subcellularLocation>
        <location evidence="3">Cytoplasm</location>
    </subcellularLocation>
</comment>
<dbReference type="InterPro" id="IPR029001">
    <property type="entry name" value="ITPase-like_fam"/>
</dbReference>
<dbReference type="HAMAP" id="MF_00528">
    <property type="entry name" value="Maf"/>
    <property type="match status" value="1"/>
</dbReference>
<sequence length="201" mass="21902">MSIFGAKKIILASSSPRRQELIQTLGLPYEIRVSDVQEDTEPGMSPSEIVEQLSGRKAAAVCEMFKAEQRTEGIVIGSDTIVVLGDQVLGKPQDRKDAARMLEALQGKVHHVYSGVACMDLGTGRELYAHRVTAVYMKPMSSLQIERYIDTNEPMDKAGSYAIQGIGATLIERIEGDYFNVVGLPLCLLGEMLGELGVTVL</sequence>
<dbReference type="EMBL" id="JAOQIO010000050">
    <property type="protein sequence ID" value="MCU6793426.1"/>
    <property type="molecule type" value="Genomic_DNA"/>
</dbReference>
<protein>
    <recommendedName>
        <fullName evidence="3">dTTP/UTP pyrophosphatase</fullName>
        <shortName evidence="3">dTTPase/UTPase</shortName>
        <ecNumber evidence="3">3.6.1.9</ecNumber>
    </recommendedName>
    <alternativeName>
        <fullName evidence="3">Nucleoside triphosphate pyrophosphatase</fullName>
    </alternativeName>
    <alternativeName>
        <fullName evidence="3">Nucleotide pyrophosphatase</fullName>
        <shortName evidence="3">Nucleotide PPase</shortName>
    </alternativeName>
</protein>
<comment type="function">
    <text evidence="3">Nucleoside triphosphate pyrophosphatase that hydrolyzes dTTP and UTP. May have a dual role in cell division arrest and in preventing the incorporation of modified nucleotides into cellular nucleic acids.</text>
</comment>
<reference evidence="4 5" key="1">
    <citation type="submission" date="2022-09" db="EMBL/GenBank/DDBJ databases">
        <authorList>
            <person name="Han X.L."/>
            <person name="Wang Q."/>
            <person name="Lu T."/>
        </authorList>
    </citation>
    <scope>NUCLEOTIDE SEQUENCE [LARGE SCALE GENOMIC DNA]</scope>
    <source>
        <strain evidence="4 5">WQ 127069</strain>
    </source>
</reference>
<comment type="caution">
    <text evidence="3">Lacks conserved residue(s) required for the propagation of feature annotation.</text>
</comment>
<keyword evidence="3" id="KW-0963">Cytoplasm</keyword>
<dbReference type="CDD" id="cd00555">
    <property type="entry name" value="Maf"/>
    <property type="match status" value="1"/>
</dbReference>
<dbReference type="PANTHER" id="PTHR43213">
    <property type="entry name" value="BIFUNCTIONAL DTTP/UTP PYROPHOSPHATASE/METHYLTRANSFERASE PROTEIN-RELATED"/>
    <property type="match status" value="1"/>
</dbReference>
<name>A0ABT2UFK7_9BACL</name>
<keyword evidence="5" id="KW-1185">Reference proteome</keyword>
<keyword evidence="2 3" id="KW-0378">Hydrolase</keyword>
<dbReference type="SUPFAM" id="SSF52972">
    <property type="entry name" value="ITPase-like"/>
    <property type="match status" value="1"/>
</dbReference>
<comment type="similarity">
    <text evidence="3">Belongs to the Maf family. YhdE subfamily.</text>
</comment>